<evidence type="ECO:0000256" key="1">
    <source>
        <dbReference type="ARBA" id="ARBA00004141"/>
    </source>
</evidence>
<dbReference type="AlphaFoldDB" id="A0AA46I502"/>
<dbReference type="InterPro" id="IPR027470">
    <property type="entry name" value="Cation_efflux_CTD"/>
</dbReference>
<dbReference type="Gene3D" id="3.30.70.1350">
    <property type="entry name" value="Cation efflux protein, cytoplasmic domain"/>
    <property type="match status" value="1"/>
</dbReference>
<dbReference type="Proteomes" id="UP000294678">
    <property type="component" value="Unassembled WGS sequence"/>
</dbReference>
<protein>
    <submittedName>
        <fullName evidence="10">Cation diffusion facilitator family transporter</fullName>
    </submittedName>
</protein>
<evidence type="ECO:0000313" key="11">
    <source>
        <dbReference type="Proteomes" id="UP000294678"/>
    </source>
</evidence>
<evidence type="ECO:0000256" key="4">
    <source>
        <dbReference type="ARBA" id="ARBA00022692"/>
    </source>
</evidence>
<dbReference type="EMBL" id="SOBG01000008">
    <property type="protein sequence ID" value="TDT68056.1"/>
    <property type="molecule type" value="Genomic_DNA"/>
</dbReference>
<dbReference type="Pfam" id="PF01545">
    <property type="entry name" value="Cation_efflux"/>
    <property type="match status" value="1"/>
</dbReference>
<feature type="domain" description="Cation efflux protein transmembrane" evidence="8">
    <location>
        <begin position="15"/>
        <end position="214"/>
    </location>
</feature>
<dbReference type="GO" id="GO:0016020">
    <property type="term" value="C:membrane"/>
    <property type="evidence" value="ECO:0007669"/>
    <property type="project" value="UniProtKB-SubCell"/>
</dbReference>
<gene>
    <name evidence="10" type="ORF">EV215_1777</name>
</gene>
<evidence type="ECO:0000256" key="5">
    <source>
        <dbReference type="ARBA" id="ARBA00022989"/>
    </source>
</evidence>
<dbReference type="PANTHER" id="PTHR43840">
    <property type="entry name" value="MITOCHONDRIAL METAL TRANSPORTER 1-RELATED"/>
    <property type="match status" value="1"/>
</dbReference>
<sequence length="299" mass="33564">MNITDRSKEANRITIIGSIENLFLTIFKLFAGVIGNSSAMLADGIHSLSDFSTDFIVILSFIFSKKPEDKDHNYGHGKIETLSTAIISIILIYVGLMLMKTGSLKVYSILNGTNLSPPKSIAVWAAFLSIVIKEIMYRQTLYVAKKIDSSILKANAWHHRSDAFSSFGTFIGIGIAFLFGHKWIIFDPIASIIVSLFVIKVGLSILYTTVNELIEGALDEEETKKIENIISSCNEIINYHDLKTRRIGNSIAIEFHILVNRNYSFVKVHDITESIENNLKKAFSNQHLYISIHMEPSEK</sequence>
<feature type="transmembrane region" description="Helical" evidence="7">
    <location>
        <begin position="163"/>
        <end position="183"/>
    </location>
</feature>
<dbReference type="SUPFAM" id="SSF160240">
    <property type="entry name" value="Cation efflux protein cytoplasmic domain-like"/>
    <property type="match status" value="1"/>
</dbReference>
<keyword evidence="3" id="KW-0813">Transport</keyword>
<feature type="transmembrane region" description="Helical" evidence="7">
    <location>
        <begin position="189"/>
        <end position="210"/>
    </location>
</feature>
<evidence type="ECO:0000313" key="10">
    <source>
        <dbReference type="EMBL" id="TDT68056.1"/>
    </source>
</evidence>
<evidence type="ECO:0000256" key="7">
    <source>
        <dbReference type="SAM" id="Phobius"/>
    </source>
</evidence>
<keyword evidence="4 7" id="KW-0812">Transmembrane</keyword>
<comment type="caution">
    <text evidence="10">The sequence shown here is derived from an EMBL/GenBank/DDBJ whole genome shotgun (WGS) entry which is preliminary data.</text>
</comment>
<comment type="subcellular location">
    <subcellularLocation>
        <location evidence="1">Membrane</location>
        <topology evidence="1">Multi-pass membrane protein</topology>
    </subcellularLocation>
</comment>
<evidence type="ECO:0000256" key="3">
    <source>
        <dbReference type="ARBA" id="ARBA00022448"/>
    </source>
</evidence>
<dbReference type="SUPFAM" id="SSF161111">
    <property type="entry name" value="Cation efflux protein transmembrane domain-like"/>
    <property type="match status" value="1"/>
</dbReference>
<evidence type="ECO:0000259" key="8">
    <source>
        <dbReference type="Pfam" id="PF01545"/>
    </source>
</evidence>
<dbReference type="PANTHER" id="PTHR43840:SF15">
    <property type="entry name" value="MITOCHONDRIAL METAL TRANSPORTER 1-RELATED"/>
    <property type="match status" value="1"/>
</dbReference>
<organism evidence="10 11">
    <name type="scientific">Hypnocyclicus thermotrophus</name>
    <dbReference type="NCBI Taxonomy" id="1627895"/>
    <lineage>
        <taxon>Bacteria</taxon>
        <taxon>Fusobacteriati</taxon>
        <taxon>Fusobacteriota</taxon>
        <taxon>Fusobacteriia</taxon>
        <taxon>Fusobacteriales</taxon>
        <taxon>Fusobacteriaceae</taxon>
        <taxon>Hypnocyclicus</taxon>
    </lineage>
</organism>
<feature type="transmembrane region" description="Helical" evidence="7">
    <location>
        <begin position="84"/>
        <end position="101"/>
    </location>
</feature>
<dbReference type="InterPro" id="IPR027469">
    <property type="entry name" value="Cation_efflux_TMD_sf"/>
</dbReference>
<evidence type="ECO:0000256" key="6">
    <source>
        <dbReference type="ARBA" id="ARBA00023136"/>
    </source>
</evidence>
<dbReference type="InterPro" id="IPR036837">
    <property type="entry name" value="Cation_efflux_CTD_sf"/>
</dbReference>
<comment type="similarity">
    <text evidence="2">Belongs to the cation diffusion facilitator (CDF) transporter (TC 2.A.4) family.</text>
</comment>
<feature type="transmembrane region" description="Helical" evidence="7">
    <location>
        <begin position="21"/>
        <end position="39"/>
    </location>
</feature>
<keyword evidence="6 7" id="KW-0472">Membrane</keyword>
<dbReference type="GO" id="GO:0008324">
    <property type="term" value="F:monoatomic cation transmembrane transporter activity"/>
    <property type="evidence" value="ECO:0007669"/>
    <property type="project" value="InterPro"/>
</dbReference>
<reference evidence="10 11" key="1">
    <citation type="submission" date="2019-03" db="EMBL/GenBank/DDBJ databases">
        <title>Genomic Encyclopedia of Type Strains, Phase IV (KMG-IV): sequencing the most valuable type-strain genomes for metagenomic binning, comparative biology and taxonomic classification.</title>
        <authorList>
            <person name="Goeker M."/>
        </authorList>
    </citation>
    <scope>NUCLEOTIDE SEQUENCE [LARGE SCALE GENOMIC DNA]</scope>
    <source>
        <strain evidence="10 11">DSM 100055</strain>
    </source>
</reference>
<dbReference type="Pfam" id="PF16916">
    <property type="entry name" value="ZT_dimer"/>
    <property type="match status" value="1"/>
</dbReference>
<dbReference type="FunFam" id="1.20.1510.10:FF:000006">
    <property type="entry name" value="Divalent cation efflux transporter"/>
    <property type="match status" value="1"/>
</dbReference>
<keyword evidence="11" id="KW-1185">Reference proteome</keyword>
<dbReference type="RefSeq" id="WP_134113641.1">
    <property type="nucleotide sequence ID" value="NZ_SOBG01000008.1"/>
</dbReference>
<proteinExistence type="inferred from homology"/>
<dbReference type="InterPro" id="IPR050291">
    <property type="entry name" value="CDF_Transporter"/>
</dbReference>
<dbReference type="NCBIfam" id="TIGR01297">
    <property type="entry name" value="CDF"/>
    <property type="match status" value="1"/>
</dbReference>
<evidence type="ECO:0000256" key="2">
    <source>
        <dbReference type="ARBA" id="ARBA00008114"/>
    </source>
</evidence>
<feature type="domain" description="Cation efflux protein cytoplasmic" evidence="9">
    <location>
        <begin position="218"/>
        <end position="296"/>
    </location>
</feature>
<dbReference type="InterPro" id="IPR002524">
    <property type="entry name" value="Cation_efflux"/>
</dbReference>
<name>A0AA46I502_9FUSO</name>
<keyword evidence="5 7" id="KW-1133">Transmembrane helix</keyword>
<evidence type="ECO:0000259" key="9">
    <source>
        <dbReference type="Pfam" id="PF16916"/>
    </source>
</evidence>
<accession>A0AA46I502</accession>
<dbReference type="Gene3D" id="1.20.1510.10">
    <property type="entry name" value="Cation efflux protein transmembrane domain"/>
    <property type="match status" value="1"/>
</dbReference>
<dbReference type="InterPro" id="IPR058533">
    <property type="entry name" value="Cation_efflux_TM"/>
</dbReference>